<gene>
    <name evidence="2" type="ORF">ANIA_03989</name>
</gene>
<proteinExistence type="predicted"/>
<dbReference type="InParanoid" id="Q5B641"/>
<dbReference type="RefSeq" id="XP_661593.1">
    <property type="nucleotide sequence ID" value="XM_656501.1"/>
</dbReference>
<dbReference type="AlphaFoldDB" id="Q5B641"/>
<dbReference type="HOGENOM" id="CLU_1441042_0_0_1"/>
<dbReference type="SMART" id="SM00248">
    <property type="entry name" value="ANK"/>
    <property type="match status" value="3"/>
</dbReference>
<feature type="repeat" description="ANK" evidence="1">
    <location>
        <begin position="138"/>
        <end position="170"/>
    </location>
</feature>
<reference evidence="3" key="2">
    <citation type="journal article" date="2009" name="Fungal Genet. Biol.">
        <title>The 2008 update of the Aspergillus nidulans genome annotation: a community effort.</title>
        <authorList>
            <person name="Wortman J.R."/>
            <person name="Gilsenan J.M."/>
            <person name="Joardar V."/>
            <person name="Deegan J."/>
            <person name="Clutterbuck J."/>
            <person name="Andersen M.R."/>
            <person name="Archer D."/>
            <person name="Bencina M."/>
            <person name="Braus G."/>
            <person name="Coutinho P."/>
            <person name="von Dohren H."/>
            <person name="Doonan J."/>
            <person name="Driessen A.J."/>
            <person name="Durek P."/>
            <person name="Espeso E."/>
            <person name="Fekete E."/>
            <person name="Flipphi M."/>
            <person name="Estrada C.G."/>
            <person name="Geysens S."/>
            <person name="Goldman G."/>
            <person name="de Groot P.W."/>
            <person name="Hansen K."/>
            <person name="Harris S.D."/>
            <person name="Heinekamp T."/>
            <person name="Helmstaedt K."/>
            <person name="Henrissat B."/>
            <person name="Hofmann G."/>
            <person name="Homan T."/>
            <person name="Horio T."/>
            <person name="Horiuchi H."/>
            <person name="James S."/>
            <person name="Jones M."/>
            <person name="Karaffa L."/>
            <person name="Karanyi Z."/>
            <person name="Kato M."/>
            <person name="Keller N."/>
            <person name="Kelly D.E."/>
            <person name="Kiel J.A."/>
            <person name="Kim J.M."/>
            <person name="van der Klei I.J."/>
            <person name="Klis F.M."/>
            <person name="Kovalchuk A."/>
            <person name="Krasevec N."/>
            <person name="Kubicek C.P."/>
            <person name="Liu B."/>
            <person name="Maccabe A."/>
            <person name="Meyer V."/>
            <person name="Mirabito P."/>
            <person name="Miskei M."/>
            <person name="Mos M."/>
            <person name="Mullins J."/>
            <person name="Nelson D.R."/>
            <person name="Nielsen J."/>
            <person name="Oakley B.R."/>
            <person name="Osmani S.A."/>
            <person name="Pakula T."/>
            <person name="Paszewski A."/>
            <person name="Paulsen I."/>
            <person name="Pilsyk S."/>
            <person name="Pocsi I."/>
            <person name="Punt P.J."/>
            <person name="Ram A.F."/>
            <person name="Ren Q."/>
            <person name="Robellet X."/>
            <person name="Robson G."/>
            <person name="Seiboth B."/>
            <person name="van Solingen P."/>
            <person name="Specht T."/>
            <person name="Sun J."/>
            <person name="Taheri-Talesh N."/>
            <person name="Takeshita N."/>
            <person name="Ussery D."/>
            <person name="vanKuyk P.A."/>
            <person name="Visser H."/>
            <person name="van de Vondervoort P.J."/>
            <person name="de Vries R.P."/>
            <person name="Walton J."/>
            <person name="Xiang X."/>
            <person name="Xiong Y."/>
            <person name="Zeng A.P."/>
            <person name="Brandt B.W."/>
            <person name="Cornell M.J."/>
            <person name="van den Hondel C.A."/>
            <person name="Visser J."/>
            <person name="Oliver S.G."/>
            <person name="Turner G."/>
        </authorList>
    </citation>
    <scope>GENOME REANNOTATION</scope>
    <source>
        <strain evidence="3">FGSC A4 / ATCC 38163 / CBS 112.46 / NRRL 194 / M139</strain>
    </source>
</reference>
<dbReference type="KEGG" id="ani:ANIA_03989"/>
<protein>
    <submittedName>
        <fullName evidence="2">Uncharacterized protein</fullName>
    </submittedName>
</protein>
<evidence type="ECO:0000313" key="3">
    <source>
        <dbReference type="Proteomes" id="UP000000560"/>
    </source>
</evidence>
<dbReference type="InterPro" id="IPR002110">
    <property type="entry name" value="Ankyrin_rpt"/>
</dbReference>
<evidence type="ECO:0000256" key="1">
    <source>
        <dbReference type="PROSITE-ProRule" id="PRU00023"/>
    </source>
</evidence>
<dbReference type="InterPro" id="IPR036770">
    <property type="entry name" value="Ankyrin_rpt-contain_sf"/>
</dbReference>
<dbReference type="PROSITE" id="PS50297">
    <property type="entry name" value="ANK_REP_REGION"/>
    <property type="match status" value="1"/>
</dbReference>
<reference evidence="3" key="1">
    <citation type="journal article" date="2005" name="Nature">
        <title>Sequencing of Aspergillus nidulans and comparative analysis with A. fumigatus and A. oryzae.</title>
        <authorList>
            <person name="Galagan J.E."/>
            <person name="Calvo S.E."/>
            <person name="Cuomo C."/>
            <person name="Ma L.J."/>
            <person name="Wortman J.R."/>
            <person name="Batzoglou S."/>
            <person name="Lee S.I."/>
            <person name="Basturkmen M."/>
            <person name="Spevak C.C."/>
            <person name="Clutterbuck J."/>
            <person name="Kapitonov V."/>
            <person name="Jurka J."/>
            <person name="Scazzocchio C."/>
            <person name="Farman M."/>
            <person name="Butler J."/>
            <person name="Purcell S."/>
            <person name="Harris S."/>
            <person name="Braus G.H."/>
            <person name="Draht O."/>
            <person name="Busch S."/>
            <person name="D'Enfert C."/>
            <person name="Bouchier C."/>
            <person name="Goldman G.H."/>
            <person name="Bell-Pedersen D."/>
            <person name="Griffiths-Jones S."/>
            <person name="Doonan J.H."/>
            <person name="Yu J."/>
            <person name="Vienken K."/>
            <person name="Pain A."/>
            <person name="Freitag M."/>
            <person name="Selker E.U."/>
            <person name="Archer D.B."/>
            <person name="Penalva M.A."/>
            <person name="Oakley B.R."/>
            <person name="Momany M."/>
            <person name="Tanaka T."/>
            <person name="Kumagai T."/>
            <person name="Asai K."/>
            <person name="Machida M."/>
            <person name="Nierman W.C."/>
            <person name="Denning D.W."/>
            <person name="Caddick M."/>
            <person name="Hynes M."/>
            <person name="Paoletti M."/>
            <person name="Fischer R."/>
            <person name="Miller B."/>
            <person name="Dyer P."/>
            <person name="Sachs M.S."/>
            <person name="Osmani S.A."/>
            <person name="Birren B.W."/>
        </authorList>
    </citation>
    <scope>NUCLEOTIDE SEQUENCE [LARGE SCALE GENOMIC DNA]</scope>
    <source>
        <strain evidence="3">FGSC A4 / ATCC 38163 / CBS 112.46 / NRRL 194 / M139</strain>
    </source>
</reference>
<dbReference type="Proteomes" id="UP000000560">
    <property type="component" value="Chromosome II"/>
</dbReference>
<dbReference type="PROSITE" id="PS50088">
    <property type="entry name" value="ANK_REPEAT"/>
    <property type="match status" value="1"/>
</dbReference>
<dbReference type="PANTHER" id="PTHR46224:SF64">
    <property type="entry name" value="IQ MOTIF AND ANKYRIN REPEAT DOMAIN-CONTAINING PROTEIN 1"/>
    <property type="match status" value="1"/>
</dbReference>
<dbReference type="SUPFAM" id="SSF48403">
    <property type="entry name" value="Ankyrin repeat"/>
    <property type="match status" value="1"/>
</dbReference>
<dbReference type="PANTHER" id="PTHR46224">
    <property type="entry name" value="ANKYRIN REPEAT FAMILY PROTEIN"/>
    <property type="match status" value="1"/>
</dbReference>
<evidence type="ECO:0000313" key="2">
    <source>
        <dbReference type="EMBL" id="CBF74940.1"/>
    </source>
</evidence>
<dbReference type="Gene3D" id="1.25.40.20">
    <property type="entry name" value="Ankyrin repeat-containing domain"/>
    <property type="match status" value="1"/>
</dbReference>
<dbReference type="InterPro" id="IPR051616">
    <property type="entry name" value="Cul2-RING_E3_ligase_SR"/>
</dbReference>
<keyword evidence="3" id="KW-1185">Reference proteome</keyword>
<dbReference type="OrthoDB" id="4772757at2759"/>
<accession>Q5B641</accession>
<sequence>MYIWHLLGKSGDSGCSELGHGVVDSGSWAVDPADFSIVAIIVARFDDLGVTYALPAADVFGDIIRNIGLKTEFMLGDKRTLLSKALKQGRNELVCELLLSPAMNINLLHNEVLRVESEGGHEKVAKLLLEKRADVNASNGVALRSAAAHGHAKIVQLLLEHGADVNVFHGYSLRLLQHGAMKGLSSSC</sequence>
<accession>C8V5V6</accession>
<dbReference type="Pfam" id="PF12796">
    <property type="entry name" value="Ank_2"/>
    <property type="match status" value="1"/>
</dbReference>
<organism evidence="2 3">
    <name type="scientific">Emericella nidulans (strain FGSC A4 / ATCC 38163 / CBS 112.46 / NRRL 194 / M139)</name>
    <name type="common">Aspergillus nidulans</name>
    <dbReference type="NCBI Taxonomy" id="227321"/>
    <lineage>
        <taxon>Eukaryota</taxon>
        <taxon>Fungi</taxon>
        <taxon>Dikarya</taxon>
        <taxon>Ascomycota</taxon>
        <taxon>Pezizomycotina</taxon>
        <taxon>Eurotiomycetes</taxon>
        <taxon>Eurotiomycetidae</taxon>
        <taxon>Eurotiales</taxon>
        <taxon>Aspergillaceae</taxon>
        <taxon>Aspergillus</taxon>
        <taxon>Aspergillus subgen. Nidulantes</taxon>
    </lineage>
</organism>
<keyword evidence="1" id="KW-0040">ANK repeat</keyword>
<dbReference type="GeneID" id="2873411"/>
<name>Q5B641_EMENI</name>
<dbReference type="VEuPathDB" id="FungiDB:AN3989"/>
<dbReference type="EMBL" id="BN001302">
    <property type="protein sequence ID" value="CBF74940.1"/>
    <property type="molecule type" value="Genomic_DNA"/>
</dbReference>